<dbReference type="InterPro" id="IPR050361">
    <property type="entry name" value="MPP/UQCRC_Complex"/>
</dbReference>
<dbReference type="InterPro" id="IPR011765">
    <property type="entry name" value="Pept_M16_N"/>
</dbReference>
<gene>
    <name evidence="3" type="ORF">AVDCRST_MAG40-1840</name>
</gene>
<dbReference type="SUPFAM" id="SSF63411">
    <property type="entry name" value="LuxS/MPP-like metallohydrolase"/>
    <property type="match status" value="4"/>
</dbReference>
<dbReference type="Pfam" id="PF00675">
    <property type="entry name" value="Peptidase_M16"/>
    <property type="match status" value="1"/>
</dbReference>
<reference evidence="3" key="1">
    <citation type="submission" date="2020-02" db="EMBL/GenBank/DDBJ databases">
        <authorList>
            <person name="Meier V. D."/>
        </authorList>
    </citation>
    <scope>NUCLEOTIDE SEQUENCE</scope>
    <source>
        <strain evidence="3">AVDCRST_MAG40</strain>
    </source>
</reference>
<dbReference type="Pfam" id="PF05193">
    <property type="entry name" value="Peptidase_M16_C"/>
    <property type="match status" value="2"/>
</dbReference>
<feature type="domain" description="Peptidase M16 C-terminal" evidence="2">
    <location>
        <begin position="544"/>
        <end position="721"/>
    </location>
</feature>
<evidence type="ECO:0000313" key="3">
    <source>
        <dbReference type="EMBL" id="CAA9329261.1"/>
    </source>
</evidence>
<keyword evidence="3" id="KW-0378">Hydrolase</keyword>
<name>A0A6J4LE50_9BACT</name>
<dbReference type="GO" id="GO:0006508">
    <property type="term" value="P:proteolysis"/>
    <property type="evidence" value="ECO:0007669"/>
    <property type="project" value="UniProtKB-KW"/>
</dbReference>
<dbReference type="GO" id="GO:0046872">
    <property type="term" value="F:metal ion binding"/>
    <property type="evidence" value="ECO:0007669"/>
    <property type="project" value="InterPro"/>
</dbReference>
<feature type="domain" description="Peptidase M16 N-terminal" evidence="1">
    <location>
        <begin position="388"/>
        <end position="505"/>
    </location>
</feature>
<feature type="domain" description="Peptidase M16 C-terminal" evidence="2">
    <location>
        <begin position="103"/>
        <end position="279"/>
    </location>
</feature>
<protein>
    <submittedName>
        <fullName evidence="3">Zinc protease</fullName>
    </submittedName>
</protein>
<dbReference type="AlphaFoldDB" id="A0A6J4LE50"/>
<dbReference type="Gene3D" id="3.30.830.10">
    <property type="entry name" value="Metalloenzyme, LuxS/M16 peptidase-like"/>
    <property type="match status" value="4"/>
</dbReference>
<sequence>EPIGATDLNGTTNVDRTNYFQNVPVSALDRILWLESDRMGHLLGAIDTARLNEQRGVVQNEKRQGENQPYGKVWITVAENTYPKGHPYSWSVIGSMEDLDAASLADVKEWFRAYYGAANATLVVAGDVNPDDVRRRVERYFGDIPAGPPVIKHEVWTAKMTGERRQTMQDRVPQARVHKVWNVPQAGSVDAAHLELVANLLADGKSSRLYRRLVYADQIATDVVAFVDDREIGSQLFVWATAKPGQEVARVEQVLNEEIAKLLADGPSAAELARVKTQYRSSFVRGLERIGGFGGKSDVLAQGQVYQGDPAAYKTRLARMEQATPADVQGAARRWMSDGAYVLTVTPFPEYAAVPSTVNRKVMPPAGAPPAARFPVARRATLSNGLKVVLAEQGAVPVTRLSLVLDAGLAADRSARPGTASMTLKMLDEGTRTRKSLEIADALAALGAELTTTSGVDASNVNLSVLTDKLDPALDLYADVVLNPSFPEAELARLQQQTVAEIQQEKVSPFSMALRVFPALLYGANHAYGTPLTGSGTEASVRALTRAELVKFHQSWFKPNHATLVVVGPTSLDALVPKLERAFRGWRPGAVPAKNVGPVAAKARPEVYLLDRPGALQTVVMAAQLIPPKANPDEFALQSFNESFGGAFTSRINMNLRESKHWSYGAGSFAYDARGQRPWIVYAPVQTDKTKESVQEMMKELAAATGARPMTAAEVTQARDQQTRTLAGRWETGNAVAASLREIVTYGLPEDYYATYASRVAAVTPAAVQGAAGRLLKPGRMVWVVVGDRDKIEPEIRALNMGEVRLLDADGNPVGGPSAPALVP</sequence>
<proteinExistence type="predicted"/>
<dbReference type="EMBL" id="CADCTX010000571">
    <property type="protein sequence ID" value="CAA9329261.1"/>
    <property type="molecule type" value="Genomic_DNA"/>
</dbReference>
<evidence type="ECO:0000259" key="1">
    <source>
        <dbReference type="Pfam" id="PF00675"/>
    </source>
</evidence>
<organism evidence="3">
    <name type="scientific">uncultured Gemmatimonadaceae bacterium</name>
    <dbReference type="NCBI Taxonomy" id="246130"/>
    <lineage>
        <taxon>Bacteria</taxon>
        <taxon>Pseudomonadati</taxon>
        <taxon>Gemmatimonadota</taxon>
        <taxon>Gemmatimonadia</taxon>
        <taxon>Gemmatimonadales</taxon>
        <taxon>Gemmatimonadaceae</taxon>
        <taxon>environmental samples</taxon>
    </lineage>
</organism>
<dbReference type="InterPro" id="IPR007863">
    <property type="entry name" value="Peptidase_M16_C"/>
</dbReference>
<dbReference type="PANTHER" id="PTHR11851">
    <property type="entry name" value="METALLOPROTEASE"/>
    <property type="match status" value="1"/>
</dbReference>
<evidence type="ECO:0000259" key="2">
    <source>
        <dbReference type="Pfam" id="PF05193"/>
    </source>
</evidence>
<feature type="non-terminal residue" evidence="3">
    <location>
        <position position="1"/>
    </location>
</feature>
<accession>A0A6J4LE50</accession>
<dbReference type="GO" id="GO:0008233">
    <property type="term" value="F:peptidase activity"/>
    <property type="evidence" value="ECO:0007669"/>
    <property type="project" value="UniProtKB-KW"/>
</dbReference>
<keyword evidence="3" id="KW-0645">Protease</keyword>
<dbReference type="PANTHER" id="PTHR11851:SF224">
    <property type="entry name" value="PROCESSING PROTEASE"/>
    <property type="match status" value="1"/>
</dbReference>
<dbReference type="InterPro" id="IPR011249">
    <property type="entry name" value="Metalloenz_LuxS/M16"/>
</dbReference>